<keyword evidence="3" id="KW-1185">Reference proteome</keyword>
<protein>
    <submittedName>
        <fullName evidence="2">DUF4388 domain-containing protein</fullName>
    </submittedName>
</protein>
<dbReference type="Proteomes" id="UP000309215">
    <property type="component" value="Unassembled WGS sequence"/>
</dbReference>
<comment type="caution">
    <text evidence="2">The sequence shown here is derived from an EMBL/GenBank/DDBJ whole genome shotgun (WGS) entry which is preliminary data.</text>
</comment>
<evidence type="ECO:0000259" key="1">
    <source>
        <dbReference type="Pfam" id="PF14332"/>
    </source>
</evidence>
<dbReference type="EMBL" id="SSMQ01000010">
    <property type="protein sequence ID" value="TKD09397.1"/>
    <property type="molecule type" value="Genomic_DNA"/>
</dbReference>
<name>A0A4U1JEA7_9BACT</name>
<evidence type="ECO:0000313" key="2">
    <source>
        <dbReference type="EMBL" id="TKD09397.1"/>
    </source>
</evidence>
<evidence type="ECO:0000313" key="3">
    <source>
        <dbReference type="Proteomes" id="UP000309215"/>
    </source>
</evidence>
<organism evidence="2 3">
    <name type="scientific">Polyangium fumosum</name>
    <dbReference type="NCBI Taxonomy" id="889272"/>
    <lineage>
        <taxon>Bacteria</taxon>
        <taxon>Pseudomonadati</taxon>
        <taxon>Myxococcota</taxon>
        <taxon>Polyangia</taxon>
        <taxon>Polyangiales</taxon>
        <taxon>Polyangiaceae</taxon>
        <taxon>Polyangium</taxon>
    </lineage>
</organism>
<dbReference type="AlphaFoldDB" id="A0A4U1JEA7"/>
<dbReference type="InterPro" id="IPR025497">
    <property type="entry name" value="PatA-like_N"/>
</dbReference>
<dbReference type="OrthoDB" id="5501898at2"/>
<proteinExistence type="predicted"/>
<gene>
    <name evidence="2" type="ORF">E8A74_11755</name>
</gene>
<accession>A0A4U1JEA7</accession>
<sequence length="281" mass="30002">MYKQGKGVLMFDNAALGEGGGAWFGGAATDAGRGDRAGVPSERARGRLILRGQLDEVGLDDLLGSLGSRGRTCVVEVRSVKRWGEIVLERGRVLRAHADGAPPDADVEATLAAIRGFSQAVFHVIALDERGSSPPPPRPALSETPPASLRLVMLEGHATEVALAAAVMNACSVYTRKWLGPKLASSIMQTAWTRTAASHPAMEAFRISADGLVTVAGVERARSAIPKAVATWVFSVFEAASMFNEARFQRYYVPEMLGGLMRLLDKGGWGEAFRIRDGGVR</sequence>
<dbReference type="Pfam" id="PF14332">
    <property type="entry name" value="DUF4388"/>
    <property type="match status" value="1"/>
</dbReference>
<reference evidence="2 3" key="1">
    <citation type="submission" date="2019-04" db="EMBL/GenBank/DDBJ databases">
        <authorList>
            <person name="Li Y."/>
            <person name="Wang J."/>
        </authorList>
    </citation>
    <scope>NUCLEOTIDE SEQUENCE [LARGE SCALE GENOMIC DNA]</scope>
    <source>
        <strain evidence="2 3">DSM 14668</strain>
    </source>
</reference>
<feature type="domain" description="PatA-like N-terminal" evidence="1">
    <location>
        <begin position="52"/>
        <end position="114"/>
    </location>
</feature>